<dbReference type="EMBL" id="CP159837">
    <property type="protein sequence ID" value="XCM36260.1"/>
    <property type="molecule type" value="Genomic_DNA"/>
</dbReference>
<evidence type="ECO:0000256" key="1">
    <source>
        <dbReference type="SAM" id="Coils"/>
    </source>
</evidence>
<dbReference type="RefSeq" id="WP_054464770.1">
    <property type="nucleotide sequence ID" value="NZ_CP159837.1"/>
</dbReference>
<dbReference type="AlphaFoldDB" id="A0AAU8JAR4"/>
<gene>
    <name evidence="2" type="ORF">ABWT76_005009</name>
</gene>
<reference evidence="2" key="1">
    <citation type="submission" date="2024-07" db="EMBL/GenBank/DDBJ databases">
        <authorList>
            <person name="Kim Y.J."/>
            <person name="Jeong J.Y."/>
        </authorList>
    </citation>
    <scope>NUCLEOTIDE SEQUENCE</scope>
    <source>
        <strain evidence="2">GIHE-MW2</strain>
    </source>
</reference>
<accession>A0AAU8JAR4</accession>
<proteinExistence type="predicted"/>
<protein>
    <submittedName>
        <fullName evidence="2">Uncharacterized protein</fullName>
    </submittedName>
</protein>
<organism evidence="2">
    <name type="scientific">Planktothricoides raciborskii GIHE-MW2</name>
    <dbReference type="NCBI Taxonomy" id="2792601"/>
    <lineage>
        <taxon>Bacteria</taxon>
        <taxon>Bacillati</taxon>
        <taxon>Cyanobacteriota</taxon>
        <taxon>Cyanophyceae</taxon>
        <taxon>Oscillatoriophycideae</taxon>
        <taxon>Oscillatoriales</taxon>
        <taxon>Oscillatoriaceae</taxon>
        <taxon>Planktothricoides</taxon>
    </lineage>
</organism>
<evidence type="ECO:0000313" key="2">
    <source>
        <dbReference type="EMBL" id="XCM36260.1"/>
    </source>
</evidence>
<keyword evidence="1" id="KW-0175">Coiled coil</keyword>
<feature type="coiled-coil region" evidence="1">
    <location>
        <begin position="126"/>
        <end position="180"/>
    </location>
</feature>
<name>A0AAU8JAR4_9CYAN</name>
<sequence>MIPKQVKKRHPDELVLATFRIPYEKWEKFQEAASASGTTASATLLAFIEDYLARFNAGNQPELLDSFDSPVDSSLEAEVEVPVASQLPEQSPVNSGLAISEVPELNRDFIPAMEPQIQKLLEAKIQEKLEAKIEKQLEARIEARIEEKLEAKIEDIEPIIHRIQSQVSQLSKRLDKVEQIVDKFKGAKTKKDSDFIDVAAVPIDGDLHQHNLEKDRPLTEDEQNDIGLTQTALCIEFGINPNTLNRHASVRGLSTVEYLHQLTGWLYRNGKYYPPK</sequence>